<gene>
    <name evidence="3" type="ORF">WR25_16062</name>
</gene>
<comment type="caution">
    <text evidence="3">The sequence shown here is derived from an EMBL/GenBank/DDBJ whole genome shotgun (WGS) entry which is preliminary data.</text>
</comment>
<dbReference type="PANTHER" id="PTHR37437">
    <property type="entry name" value="LIPOCALIN-RELATED PROTEIN-RELATED"/>
    <property type="match status" value="1"/>
</dbReference>
<proteinExistence type="predicted"/>
<evidence type="ECO:0000259" key="2">
    <source>
        <dbReference type="Pfam" id="PF24976"/>
    </source>
</evidence>
<dbReference type="InterPro" id="IPR056868">
    <property type="entry name" value="Lipocalin_dom_nem"/>
</dbReference>
<dbReference type="Pfam" id="PF24976">
    <property type="entry name" value="Lipocalin_10"/>
    <property type="match status" value="1"/>
</dbReference>
<feature type="domain" description="Lipocalin" evidence="2">
    <location>
        <begin position="123"/>
        <end position="300"/>
    </location>
</feature>
<evidence type="ECO:0000313" key="3">
    <source>
        <dbReference type="EMBL" id="PAV73874.1"/>
    </source>
</evidence>
<evidence type="ECO:0000313" key="4">
    <source>
        <dbReference type="Proteomes" id="UP000218231"/>
    </source>
</evidence>
<evidence type="ECO:0000256" key="1">
    <source>
        <dbReference type="SAM" id="SignalP"/>
    </source>
</evidence>
<reference evidence="3 4" key="1">
    <citation type="journal article" date="2017" name="Curr. Biol.">
        <title>Genome architecture and evolution of a unichromosomal asexual nematode.</title>
        <authorList>
            <person name="Fradin H."/>
            <person name="Zegar C."/>
            <person name="Gutwein M."/>
            <person name="Lucas J."/>
            <person name="Kovtun M."/>
            <person name="Corcoran D."/>
            <person name="Baugh L.R."/>
            <person name="Kiontke K."/>
            <person name="Gunsalus K."/>
            <person name="Fitch D.H."/>
            <person name="Piano F."/>
        </authorList>
    </citation>
    <scope>NUCLEOTIDE SEQUENCE [LARGE SCALE GENOMIC DNA]</scope>
    <source>
        <strain evidence="3">PF1309</strain>
    </source>
</reference>
<dbReference type="PANTHER" id="PTHR37437:SF5">
    <property type="entry name" value="LIPOCALIN-RELATED PROTEIN"/>
    <property type="match status" value="1"/>
</dbReference>
<dbReference type="AlphaFoldDB" id="A0A2A2KIQ5"/>
<dbReference type="STRING" id="2018661.A0A2A2KIQ5"/>
<name>A0A2A2KIQ5_9BILA</name>
<keyword evidence="4" id="KW-1185">Reference proteome</keyword>
<dbReference type="EMBL" id="LIAE01008458">
    <property type="protein sequence ID" value="PAV73874.1"/>
    <property type="molecule type" value="Genomic_DNA"/>
</dbReference>
<feature type="signal peptide" evidence="1">
    <location>
        <begin position="1"/>
        <end position="20"/>
    </location>
</feature>
<dbReference type="Proteomes" id="UP000218231">
    <property type="component" value="Unassembled WGS sequence"/>
</dbReference>
<keyword evidence="1" id="KW-0732">Signal</keyword>
<dbReference type="OrthoDB" id="5845413at2759"/>
<feature type="chain" id="PRO_5012471772" description="Lipocalin domain-containing protein" evidence="1">
    <location>
        <begin position="21"/>
        <end position="309"/>
    </location>
</feature>
<sequence length="309" mass="34748">MLKLPINLILSSILVLKINAQLLEIFGLSTGDSGTVNRPIFSDLASQSMGLINYLRTVQKDPKHNLESKLKKPFDGMNFIEGIPILPGMTGNLPGAGACLPKGSPLIRDRSPSFFQNILRNIPGVQDYLVGMLPSPKVDVKALEGRYMWVLDTPSASNRYCPTTEFQVKADIEKSYGLTVQEKFRPNGEDSGEKVGFGYGIIHKDKTYIYIQDDPCPYQIVIMGPRNQRTGQYEYLVLSNWARYPIIGLARDIRHFYKHYKDEMENKLESAGLINDVTGNSNIRYVDWSKCKKATPLSYVQNVLTDLFG</sequence>
<accession>A0A2A2KIQ5</accession>
<organism evidence="3 4">
    <name type="scientific">Diploscapter pachys</name>
    <dbReference type="NCBI Taxonomy" id="2018661"/>
    <lineage>
        <taxon>Eukaryota</taxon>
        <taxon>Metazoa</taxon>
        <taxon>Ecdysozoa</taxon>
        <taxon>Nematoda</taxon>
        <taxon>Chromadorea</taxon>
        <taxon>Rhabditida</taxon>
        <taxon>Rhabditina</taxon>
        <taxon>Rhabditomorpha</taxon>
        <taxon>Rhabditoidea</taxon>
        <taxon>Rhabditidae</taxon>
        <taxon>Diploscapter</taxon>
    </lineage>
</organism>
<protein>
    <recommendedName>
        <fullName evidence="2">Lipocalin domain-containing protein</fullName>
    </recommendedName>
</protein>